<dbReference type="EMBL" id="JAGGLL010000025">
    <property type="protein sequence ID" value="MBP2023216.1"/>
    <property type="molecule type" value="Genomic_DNA"/>
</dbReference>
<dbReference type="PROSITE" id="PS50995">
    <property type="entry name" value="HTH_MARR_2"/>
    <property type="match status" value="1"/>
</dbReference>
<dbReference type="GO" id="GO:0003677">
    <property type="term" value="F:DNA binding"/>
    <property type="evidence" value="ECO:0007669"/>
    <property type="project" value="UniProtKB-KW"/>
</dbReference>
<dbReference type="Gene3D" id="1.10.10.10">
    <property type="entry name" value="Winged helix-like DNA-binding domain superfamily/Winged helix DNA-binding domain"/>
    <property type="match status" value="1"/>
</dbReference>
<accession>A0ABS4K609</accession>
<keyword evidence="3" id="KW-0804">Transcription</keyword>
<evidence type="ECO:0000256" key="3">
    <source>
        <dbReference type="ARBA" id="ARBA00023163"/>
    </source>
</evidence>
<reference evidence="5 6" key="1">
    <citation type="submission" date="2021-03" db="EMBL/GenBank/DDBJ databases">
        <title>Genomic Encyclopedia of Type Strains, Phase IV (KMG-IV): sequencing the most valuable type-strain genomes for metagenomic binning, comparative biology and taxonomic classification.</title>
        <authorList>
            <person name="Goeker M."/>
        </authorList>
    </citation>
    <scope>NUCLEOTIDE SEQUENCE [LARGE SCALE GENOMIC DNA]</scope>
    <source>
        <strain evidence="5 6">DSM 28650</strain>
    </source>
</reference>
<evidence type="ECO:0000313" key="6">
    <source>
        <dbReference type="Proteomes" id="UP001519308"/>
    </source>
</evidence>
<comment type="caution">
    <text evidence="5">The sequence shown here is derived from an EMBL/GenBank/DDBJ whole genome shotgun (WGS) entry which is preliminary data.</text>
</comment>
<dbReference type="Proteomes" id="UP001519308">
    <property type="component" value="Unassembled WGS sequence"/>
</dbReference>
<proteinExistence type="predicted"/>
<dbReference type="PRINTS" id="PR00598">
    <property type="entry name" value="HTHMARR"/>
</dbReference>
<evidence type="ECO:0000259" key="4">
    <source>
        <dbReference type="PROSITE" id="PS50995"/>
    </source>
</evidence>
<dbReference type="InterPro" id="IPR036390">
    <property type="entry name" value="WH_DNA-bd_sf"/>
</dbReference>
<name>A0ABS4K609_9CLOT</name>
<organism evidence="5 6">
    <name type="scientific">Clostridium punense</name>
    <dbReference type="NCBI Taxonomy" id="1054297"/>
    <lineage>
        <taxon>Bacteria</taxon>
        <taxon>Bacillati</taxon>
        <taxon>Bacillota</taxon>
        <taxon>Clostridia</taxon>
        <taxon>Eubacteriales</taxon>
        <taxon>Clostridiaceae</taxon>
        <taxon>Clostridium</taxon>
    </lineage>
</organism>
<dbReference type="SMART" id="SM00347">
    <property type="entry name" value="HTH_MARR"/>
    <property type="match status" value="1"/>
</dbReference>
<dbReference type="PANTHER" id="PTHR42756">
    <property type="entry name" value="TRANSCRIPTIONAL REGULATOR, MARR"/>
    <property type="match status" value="1"/>
</dbReference>
<protein>
    <submittedName>
        <fullName evidence="5">DNA-binding MarR family transcriptional regulator</fullName>
    </submittedName>
</protein>
<evidence type="ECO:0000256" key="2">
    <source>
        <dbReference type="ARBA" id="ARBA00023125"/>
    </source>
</evidence>
<keyword evidence="2 5" id="KW-0238">DNA-binding</keyword>
<dbReference type="InterPro" id="IPR000835">
    <property type="entry name" value="HTH_MarR-typ"/>
</dbReference>
<dbReference type="InterPro" id="IPR036388">
    <property type="entry name" value="WH-like_DNA-bd_sf"/>
</dbReference>
<evidence type="ECO:0000313" key="5">
    <source>
        <dbReference type="EMBL" id="MBP2023216.1"/>
    </source>
</evidence>
<dbReference type="RefSeq" id="WP_021285548.1">
    <property type="nucleotide sequence ID" value="NZ_JAGGLL010000025.1"/>
</dbReference>
<gene>
    <name evidence="5" type="ORF">J2Z44_003053</name>
</gene>
<evidence type="ECO:0000256" key="1">
    <source>
        <dbReference type="ARBA" id="ARBA00023015"/>
    </source>
</evidence>
<keyword evidence="6" id="KW-1185">Reference proteome</keyword>
<feature type="domain" description="HTH marR-type" evidence="4">
    <location>
        <begin position="5"/>
        <end position="137"/>
    </location>
</feature>
<keyword evidence="1" id="KW-0805">Transcription regulation</keyword>
<dbReference type="Pfam" id="PF12802">
    <property type="entry name" value="MarR_2"/>
    <property type="match status" value="1"/>
</dbReference>
<dbReference type="SUPFAM" id="SSF46785">
    <property type="entry name" value="Winged helix' DNA-binding domain"/>
    <property type="match status" value="1"/>
</dbReference>
<dbReference type="PANTHER" id="PTHR42756:SF1">
    <property type="entry name" value="TRANSCRIPTIONAL REPRESSOR OF EMRAB OPERON"/>
    <property type="match status" value="1"/>
</dbReference>
<sequence>MEDEELRLGYWIKLLGRKMTTYQDARLLKYNITSAQLGVLLELCGREGQSQREIQQILEIKPATFTGLVSSLEEKGLIKRVHDNEDARINRLYLTEEGKAVKEESFKEFLHVRDTMFKGFMREEQQLLVCWLKKMYNNLEERQGD</sequence>